<dbReference type="GO" id="GO:0003677">
    <property type="term" value="F:DNA binding"/>
    <property type="evidence" value="ECO:0007669"/>
    <property type="project" value="UniProtKB-UniRule"/>
</dbReference>
<dbReference type="InterPro" id="IPR001647">
    <property type="entry name" value="HTH_TetR"/>
</dbReference>
<dbReference type="Gene3D" id="1.10.10.60">
    <property type="entry name" value="Homeodomain-like"/>
    <property type="match status" value="1"/>
</dbReference>
<keyword evidence="2 4" id="KW-0238">DNA-binding</keyword>
<accession>A0A545TP31</accession>
<dbReference type="SUPFAM" id="SSF46689">
    <property type="entry name" value="Homeodomain-like"/>
    <property type="match status" value="1"/>
</dbReference>
<sequence>MARAREFEPEEAVAAAMRLFRSKGYNDSSIRDLSDCTGVGPYGLYGVFGSKHGLFLAALDHYRKTVTAEVLQALEAPGPAREVIAEALARVLELMETPDGRVGCLMCNTASELAPQDPEAAAKVKAHLDLLTDAFQKLLLREVKDAKAGKKAARKEAEEAAQFLAATVYGIGLLVRAGQDDAQIGRYIKTALKAVG</sequence>
<name>A0A545TP31_9PROT</name>
<evidence type="ECO:0000256" key="1">
    <source>
        <dbReference type="ARBA" id="ARBA00023015"/>
    </source>
</evidence>
<dbReference type="PANTHER" id="PTHR47506:SF1">
    <property type="entry name" value="HTH-TYPE TRANSCRIPTIONAL REGULATOR YJDC"/>
    <property type="match status" value="1"/>
</dbReference>
<feature type="domain" description="HTH tetR-type" evidence="5">
    <location>
        <begin position="6"/>
        <end position="66"/>
    </location>
</feature>
<dbReference type="OrthoDB" id="9795242at2"/>
<reference evidence="6 7" key="1">
    <citation type="submission" date="2019-06" db="EMBL/GenBank/DDBJ databases">
        <title>Whole genome sequence for Rhodospirillaceae sp. R148.</title>
        <authorList>
            <person name="Wang G."/>
        </authorList>
    </citation>
    <scope>NUCLEOTIDE SEQUENCE [LARGE SCALE GENOMIC DNA]</scope>
    <source>
        <strain evidence="6 7">R148</strain>
    </source>
</reference>
<dbReference type="EMBL" id="VHSH01000005">
    <property type="protein sequence ID" value="TQV78980.1"/>
    <property type="molecule type" value="Genomic_DNA"/>
</dbReference>
<dbReference type="PANTHER" id="PTHR47506">
    <property type="entry name" value="TRANSCRIPTIONAL REGULATORY PROTEIN"/>
    <property type="match status" value="1"/>
</dbReference>
<dbReference type="Gene3D" id="1.10.357.10">
    <property type="entry name" value="Tetracycline Repressor, domain 2"/>
    <property type="match status" value="1"/>
</dbReference>
<dbReference type="Pfam" id="PF16925">
    <property type="entry name" value="TetR_C_13"/>
    <property type="match status" value="1"/>
</dbReference>
<evidence type="ECO:0000256" key="4">
    <source>
        <dbReference type="PROSITE-ProRule" id="PRU00335"/>
    </source>
</evidence>
<keyword evidence="1" id="KW-0805">Transcription regulation</keyword>
<dbReference type="InterPro" id="IPR011075">
    <property type="entry name" value="TetR_C"/>
</dbReference>
<proteinExistence type="predicted"/>
<evidence type="ECO:0000259" key="5">
    <source>
        <dbReference type="PROSITE" id="PS50977"/>
    </source>
</evidence>
<dbReference type="InterPro" id="IPR009057">
    <property type="entry name" value="Homeodomain-like_sf"/>
</dbReference>
<keyword evidence="3" id="KW-0804">Transcription</keyword>
<dbReference type="Proteomes" id="UP000315252">
    <property type="component" value="Unassembled WGS sequence"/>
</dbReference>
<keyword evidence="7" id="KW-1185">Reference proteome</keyword>
<dbReference type="RefSeq" id="WP_142897203.1">
    <property type="nucleotide sequence ID" value="NZ_ML660056.1"/>
</dbReference>
<evidence type="ECO:0000313" key="7">
    <source>
        <dbReference type="Proteomes" id="UP000315252"/>
    </source>
</evidence>
<protein>
    <submittedName>
        <fullName evidence="6">TetR/AcrR family transcriptional regulator</fullName>
    </submittedName>
</protein>
<gene>
    <name evidence="6" type="ORF">FKG95_14950</name>
</gene>
<comment type="caution">
    <text evidence="6">The sequence shown here is derived from an EMBL/GenBank/DDBJ whole genome shotgun (WGS) entry which is preliminary data.</text>
</comment>
<dbReference type="PROSITE" id="PS50977">
    <property type="entry name" value="HTH_TETR_2"/>
    <property type="match status" value="1"/>
</dbReference>
<evidence type="ECO:0000313" key="6">
    <source>
        <dbReference type="EMBL" id="TQV78980.1"/>
    </source>
</evidence>
<dbReference type="SUPFAM" id="SSF48498">
    <property type="entry name" value="Tetracyclin repressor-like, C-terminal domain"/>
    <property type="match status" value="1"/>
</dbReference>
<evidence type="ECO:0000256" key="2">
    <source>
        <dbReference type="ARBA" id="ARBA00023125"/>
    </source>
</evidence>
<feature type="DNA-binding region" description="H-T-H motif" evidence="4">
    <location>
        <begin position="29"/>
        <end position="48"/>
    </location>
</feature>
<dbReference type="AlphaFoldDB" id="A0A545TP31"/>
<dbReference type="Pfam" id="PF00440">
    <property type="entry name" value="TetR_N"/>
    <property type="match status" value="1"/>
</dbReference>
<dbReference type="InterPro" id="IPR036271">
    <property type="entry name" value="Tet_transcr_reg_TetR-rel_C_sf"/>
</dbReference>
<organism evidence="6 7">
    <name type="scientific">Denitrobaculum tricleocarpae</name>
    <dbReference type="NCBI Taxonomy" id="2591009"/>
    <lineage>
        <taxon>Bacteria</taxon>
        <taxon>Pseudomonadati</taxon>
        <taxon>Pseudomonadota</taxon>
        <taxon>Alphaproteobacteria</taxon>
        <taxon>Rhodospirillales</taxon>
        <taxon>Rhodospirillaceae</taxon>
        <taxon>Denitrobaculum</taxon>
    </lineage>
</organism>
<evidence type="ECO:0000256" key="3">
    <source>
        <dbReference type="ARBA" id="ARBA00023163"/>
    </source>
</evidence>